<proteinExistence type="predicted"/>
<accession>A0AAD4R2A5</accession>
<keyword evidence="3" id="KW-1185">Reference proteome</keyword>
<evidence type="ECO:0000256" key="1">
    <source>
        <dbReference type="SAM" id="MobiDB-lite"/>
    </source>
</evidence>
<protein>
    <recommendedName>
        <fullName evidence="4">Regulatory protein zeste</fullName>
    </recommendedName>
</protein>
<dbReference type="Proteomes" id="UP001201812">
    <property type="component" value="Unassembled WGS sequence"/>
</dbReference>
<name>A0AAD4R2A5_9BILA</name>
<evidence type="ECO:0008006" key="4">
    <source>
        <dbReference type="Google" id="ProtNLM"/>
    </source>
</evidence>
<evidence type="ECO:0000313" key="3">
    <source>
        <dbReference type="Proteomes" id="UP001201812"/>
    </source>
</evidence>
<reference evidence="2" key="1">
    <citation type="submission" date="2022-01" db="EMBL/GenBank/DDBJ databases">
        <title>Genome Sequence Resource for Two Populations of Ditylenchus destructor, the Migratory Endoparasitic Phytonematode.</title>
        <authorList>
            <person name="Zhang H."/>
            <person name="Lin R."/>
            <person name="Xie B."/>
        </authorList>
    </citation>
    <scope>NUCLEOTIDE SEQUENCE</scope>
    <source>
        <strain evidence="2">BazhouSP</strain>
    </source>
</reference>
<dbReference type="EMBL" id="JAKKPZ010000062">
    <property type="protein sequence ID" value="KAI1704876.1"/>
    <property type="molecule type" value="Genomic_DNA"/>
</dbReference>
<dbReference type="AlphaFoldDB" id="A0AAD4R2A5"/>
<comment type="caution">
    <text evidence="2">The sequence shown here is derived from an EMBL/GenBank/DDBJ whole genome shotgun (WGS) entry which is preliminary data.</text>
</comment>
<feature type="region of interest" description="Disordered" evidence="1">
    <location>
        <begin position="478"/>
        <end position="511"/>
    </location>
</feature>
<feature type="compositionally biased region" description="Low complexity" evidence="1">
    <location>
        <begin position="479"/>
        <end position="488"/>
    </location>
</feature>
<organism evidence="2 3">
    <name type="scientific">Ditylenchus destructor</name>
    <dbReference type="NCBI Taxonomy" id="166010"/>
    <lineage>
        <taxon>Eukaryota</taxon>
        <taxon>Metazoa</taxon>
        <taxon>Ecdysozoa</taxon>
        <taxon>Nematoda</taxon>
        <taxon>Chromadorea</taxon>
        <taxon>Rhabditida</taxon>
        <taxon>Tylenchina</taxon>
        <taxon>Tylenchomorpha</taxon>
        <taxon>Sphaerularioidea</taxon>
        <taxon>Anguinidae</taxon>
        <taxon>Anguininae</taxon>
        <taxon>Ditylenchus</taxon>
    </lineage>
</organism>
<evidence type="ECO:0000313" key="2">
    <source>
        <dbReference type="EMBL" id="KAI1704876.1"/>
    </source>
</evidence>
<sequence>MLANNIATLDKFVDRNIVKFDLAASALRVAKPLVKIRKFSDAQFSKLNFDLLHNDWSHHLDACFSIQTKYEAFATQLKALFDHHCPEKTIHATSKCRNSTCPDSIPFILLKNCSSTLAPILTELFRIILDEGNIPQAWRRTNLHFSDYFSFSAIARHYPMLRTEGQLYIYRAVFVTGSLVDQRVMSLIIETQLQDQALYASSQQSHRLSASLPPLSSAHAAWPPLSSAHAALPSLSSALAACLAHAYLYPKKAFGPGKNLGACTAALRAPPSQRKTLKNGWESGVLDAELYCLPVGAPEASLTVLDPSPRHLQWSHRLQNPIEIGNESSCCWFSRSEPLSDMTSIMNSTEKKEILIQIKENWAEINADFDKKGMNRYSRENAWKAIYEECKSRGHKWTAENDWKWISGTKWPAWKNEFNKKLLRQKKTGSGGETRFNEFDLLIQEIIGKDSPDIQTLGVPESLSGESAENDFLAKKQVTTTPSTSSQSCILEQTPRGTKRAKSEFSGTSSKDSMELKRSRLLDLEIESRLLDIQLKKRQIYKSDLEIHSMECELQIPNKFLHITPHCETDTNVTIVNDDFNSEEMFHVEV</sequence>
<gene>
    <name evidence="2" type="ORF">DdX_13958</name>
</gene>